<feature type="region of interest" description="Disordered" evidence="1">
    <location>
        <begin position="688"/>
        <end position="709"/>
    </location>
</feature>
<dbReference type="InterPro" id="IPR027417">
    <property type="entry name" value="P-loop_NTPase"/>
</dbReference>
<proteinExistence type="predicted"/>
<dbReference type="EMBL" id="JANFFA010000002">
    <property type="protein sequence ID" value="MDQ2094327.1"/>
    <property type="molecule type" value="Genomic_DNA"/>
</dbReference>
<dbReference type="InterPro" id="IPR038726">
    <property type="entry name" value="PDDEXK_AddAB-type"/>
</dbReference>
<dbReference type="InterPro" id="IPR014153">
    <property type="entry name" value="Ds_break_AddB"/>
</dbReference>
<sequence length="980" mass="108051">MFEPSERPRIFALPPGADFPSAIVARLTRDFANRPPEALARVDLIVNTSRMARRIAALFDEGGAILLPRIRLLSDLSMLGDGALDGDLIAPVPPIRRRLELTRLVSRFLDQAPDFAPRAALYDLADSLAALLGEMQGEGVPPSAIAALDVEDQSGHWARTKAFLEIVQHYFDETGEPPDAEALQRRRAERLAALWQEAPPQHPVILAGSTGSRGATRLLMEAVARLPQGALVLPGFDFDLPVGLWETLDNALLAEDHPQFRYRTLMTNLGLAREDIMRWDDTAPPSPARNRLISLALRPAPVTDQWLSDGPALGDLHPAAEGMSLIEATSQREEATAIALRLRKAAEDGTTAALITPDRMLSRQVAAALDRWNILPDDSAGQPLPLSPVGRLLRHVAALFDEGLSAESLLTLLKHPLTHMGADRGNHLRFTRDLELHLRRWAPPYPDADDLRAWAIKQDDADVTRWAEWLCSCFTGQETVGEQPLSAMLETHLALCARISKGSTPGAAAHLWAERDGKEARKLLDQLAEAADAADPLSARAYSDLFGSILATGEVRRVEEPHPHILIWGTLEARVQGADLVILGGLNEGSWPEMPAPDPWLNRQMRHRAGLLLPERRIGLSAHDFQQAIAAKEVWLTRAIKTDDAETVPSRWVNRLLNLMQGLPEQHGEDAVKAMKNRGDEWRSLARALDTPDPVPPAHRPAPIPPTEARPRRLSVTEIKTLIRDPYAIYARRILRLNPLDPLMRLPDAATRGIVLHEVMEHFIKHIVANPADATRDRLLEITDAALEGAVPWPAARLMWRARVERIADSFLADEANRQSRATPLKYEVKGHADLPQLGFTLRGTADRIDQADGGLILYDYKTGSPPTKAQQKNFDKQLLLEAVIAEKGGFTDIPASTVIAASYIGLGAKPGEAAAPLEETTPAQIWQEFVALITAYLSPDQGFLSRRAMFKSEETGNYDQLARYGEWDIADDPVPEVLK</sequence>
<dbReference type="InterPro" id="IPR011604">
    <property type="entry name" value="PDDEXK-like_dom_sf"/>
</dbReference>
<comment type="caution">
    <text evidence="3">The sequence shown here is derived from an EMBL/GenBank/DDBJ whole genome shotgun (WGS) entry which is preliminary data.</text>
</comment>
<protein>
    <submittedName>
        <fullName evidence="3">Double-strand break repair protein AddB</fullName>
    </submittedName>
</protein>
<dbReference type="AlphaFoldDB" id="A0AAJ1X7A6"/>
<dbReference type="Proteomes" id="UP001227162">
    <property type="component" value="Unassembled WGS sequence"/>
</dbReference>
<name>A0AAJ1X7A6_9RHOB</name>
<accession>A0AAJ1X7A6</accession>
<keyword evidence="4" id="KW-1185">Reference proteome</keyword>
<reference evidence="3" key="2">
    <citation type="submission" date="2023-04" db="EMBL/GenBank/DDBJ databases">
        <title>'Rhodoalgimonas zhirmunskyi' gen. nov., isolated from a red alga.</title>
        <authorList>
            <person name="Nedashkovskaya O.I."/>
            <person name="Otstavnykh N.Y."/>
            <person name="Bystritskaya E.P."/>
            <person name="Balabanova L.A."/>
            <person name="Isaeva M.P."/>
        </authorList>
    </citation>
    <scope>NUCLEOTIDE SEQUENCE</scope>
    <source>
        <strain evidence="3">10Alg 79</strain>
    </source>
</reference>
<dbReference type="Gene3D" id="3.90.320.10">
    <property type="match status" value="1"/>
</dbReference>
<evidence type="ECO:0000313" key="4">
    <source>
        <dbReference type="Proteomes" id="UP001227162"/>
    </source>
</evidence>
<evidence type="ECO:0000256" key="1">
    <source>
        <dbReference type="SAM" id="MobiDB-lite"/>
    </source>
</evidence>
<dbReference type="InterPro" id="IPR011335">
    <property type="entry name" value="Restrct_endonuc-II-like"/>
</dbReference>
<dbReference type="RefSeq" id="WP_317625929.1">
    <property type="nucleotide sequence ID" value="NZ_JANFFA010000002.1"/>
</dbReference>
<dbReference type="SUPFAM" id="SSF52540">
    <property type="entry name" value="P-loop containing nucleoside triphosphate hydrolases"/>
    <property type="match status" value="1"/>
</dbReference>
<dbReference type="SUPFAM" id="SSF52980">
    <property type="entry name" value="Restriction endonuclease-like"/>
    <property type="match status" value="1"/>
</dbReference>
<reference evidence="3" key="1">
    <citation type="submission" date="2022-07" db="EMBL/GenBank/DDBJ databases">
        <authorList>
            <person name="Otstavnykh N."/>
            <person name="Isaeva M."/>
            <person name="Bystritskaya E."/>
        </authorList>
    </citation>
    <scope>NUCLEOTIDE SEQUENCE</scope>
    <source>
        <strain evidence="3">10Alg 79</strain>
    </source>
</reference>
<feature type="compositionally biased region" description="Pro residues" evidence="1">
    <location>
        <begin position="693"/>
        <end position="708"/>
    </location>
</feature>
<feature type="domain" description="PD-(D/E)XK endonuclease-like" evidence="2">
    <location>
        <begin position="713"/>
        <end position="931"/>
    </location>
</feature>
<evidence type="ECO:0000313" key="3">
    <source>
        <dbReference type="EMBL" id="MDQ2094327.1"/>
    </source>
</evidence>
<dbReference type="Pfam" id="PF12705">
    <property type="entry name" value="PDDEXK_1"/>
    <property type="match status" value="1"/>
</dbReference>
<evidence type="ECO:0000259" key="2">
    <source>
        <dbReference type="Pfam" id="PF12705"/>
    </source>
</evidence>
<dbReference type="NCBIfam" id="TIGR02786">
    <property type="entry name" value="addB_alphas"/>
    <property type="match status" value="1"/>
</dbReference>
<gene>
    <name evidence="3" type="primary">addB</name>
    <name evidence="3" type="ORF">NOI20_09410</name>
</gene>
<organism evidence="3 4">
    <name type="scientific">Rhodalgimonas zhirmunskyi</name>
    <dbReference type="NCBI Taxonomy" id="2964767"/>
    <lineage>
        <taxon>Bacteria</taxon>
        <taxon>Pseudomonadati</taxon>
        <taxon>Pseudomonadota</taxon>
        <taxon>Alphaproteobacteria</taxon>
        <taxon>Rhodobacterales</taxon>
        <taxon>Roseobacteraceae</taxon>
        <taxon>Rhodalgimonas</taxon>
    </lineage>
</organism>